<dbReference type="PANTHER" id="PTHR38695:SF1">
    <property type="entry name" value="AMINO ACID PERMEASE_ SLC12A DOMAIN-CONTAINING PROTEIN"/>
    <property type="match status" value="1"/>
</dbReference>
<evidence type="ECO:0000313" key="4">
    <source>
        <dbReference type="Proteomes" id="UP000245942"/>
    </source>
</evidence>
<evidence type="ECO:0000313" key="3">
    <source>
        <dbReference type="EMBL" id="PWN21176.1"/>
    </source>
</evidence>
<dbReference type="STRING" id="1684307.A0A316U7F5"/>
<dbReference type="OrthoDB" id="5358398at2759"/>
<dbReference type="RefSeq" id="XP_025348336.1">
    <property type="nucleotide sequence ID" value="XM_025494929.1"/>
</dbReference>
<name>A0A316U7F5_9BASI</name>
<dbReference type="Pfam" id="PF17648">
    <property type="entry name" value="Luciferase"/>
    <property type="match status" value="1"/>
</dbReference>
<evidence type="ECO:0000259" key="2">
    <source>
        <dbReference type="Pfam" id="PF17648"/>
    </source>
</evidence>
<reference evidence="3 4" key="1">
    <citation type="journal article" date="2018" name="Mol. Biol. Evol.">
        <title>Broad Genomic Sampling Reveals a Smut Pathogenic Ancestry of the Fungal Clade Ustilaginomycotina.</title>
        <authorList>
            <person name="Kijpornyongpan T."/>
            <person name="Mondo S.J."/>
            <person name="Barry K."/>
            <person name="Sandor L."/>
            <person name="Lee J."/>
            <person name="Lipzen A."/>
            <person name="Pangilinan J."/>
            <person name="LaButti K."/>
            <person name="Hainaut M."/>
            <person name="Henrissat B."/>
            <person name="Grigoriev I.V."/>
            <person name="Spatafora J.W."/>
            <person name="Aime M.C."/>
        </authorList>
    </citation>
    <scope>NUCLEOTIDE SEQUENCE [LARGE SCALE GENOMIC DNA]</scope>
    <source>
        <strain evidence="3 4">MCA 4718</strain>
    </source>
</reference>
<evidence type="ECO:0000256" key="1">
    <source>
        <dbReference type="SAM" id="MobiDB-lite"/>
    </source>
</evidence>
<dbReference type="InterPro" id="IPR048273">
    <property type="entry name" value="Luciferase"/>
</dbReference>
<dbReference type="PANTHER" id="PTHR38695">
    <property type="entry name" value="AMINO ACID PERMEASE_ SLC12A DOMAIN-CONTAINING PROTEIN"/>
    <property type="match status" value="1"/>
</dbReference>
<proteinExistence type="predicted"/>
<dbReference type="InterPro" id="IPR040841">
    <property type="entry name" value="Luciferase_dom"/>
</dbReference>
<keyword evidence="4" id="KW-1185">Reference proteome</keyword>
<organism evidence="3 4">
    <name type="scientific">Pseudomicrostroma glucosiphilum</name>
    <dbReference type="NCBI Taxonomy" id="1684307"/>
    <lineage>
        <taxon>Eukaryota</taxon>
        <taxon>Fungi</taxon>
        <taxon>Dikarya</taxon>
        <taxon>Basidiomycota</taxon>
        <taxon>Ustilaginomycotina</taxon>
        <taxon>Exobasidiomycetes</taxon>
        <taxon>Microstromatales</taxon>
        <taxon>Microstromatales incertae sedis</taxon>
        <taxon>Pseudomicrostroma</taxon>
    </lineage>
</organism>
<protein>
    <recommendedName>
        <fullName evidence="2">Luciferase domain-containing protein</fullName>
    </recommendedName>
</protein>
<dbReference type="Proteomes" id="UP000245942">
    <property type="component" value="Unassembled WGS sequence"/>
</dbReference>
<dbReference type="GeneID" id="37016663"/>
<gene>
    <name evidence="3" type="ORF">BCV69DRAFT_312429</name>
</gene>
<feature type="region of interest" description="Disordered" evidence="1">
    <location>
        <begin position="340"/>
        <end position="368"/>
    </location>
</feature>
<dbReference type="AlphaFoldDB" id="A0A316U7F5"/>
<accession>A0A316U7F5</accession>
<feature type="domain" description="Luciferase" evidence="2">
    <location>
        <begin position="212"/>
        <end position="252"/>
    </location>
</feature>
<sequence>MSTSSQQLAHSLRELRSRGAIRLLRDLYNRAPASVGTLGGLLLTWIVQRTWEDYRLWYSLGPGGLFPRSFWGYMLHQLFVVPLSLPSQICRSSDHDFLPPEHRGSEPSYLTWMANKRRGERPVTKGCAPHRCVNQRVISNGSEGGEKSRAVEAITSHLTQIQVTHPTLLSLGPSILENHSSPALFHTPSAIALGPGAPSPLATFYTSLLPLREFAHYHNDSEADGSLHLILSPADARIVIQYGWGELHPLAGFGLSGYWFPFLSPGWRLLNYPLRLLQVGLGLRAAGKGGEERTRWGRYPPVLSRNVDVESTRRSKGGGRATTKRRAMRLPPTYMLIYPPTMRGRSKQEGEAGTSETSEEEEDEVETVKRIIDASASFVLGFNVQRHRRPEGASETW</sequence>
<dbReference type="EMBL" id="KZ819326">
    <property type="protein sequence ID" value="PWN21176.1"/>
    <property type="molecule type" value="Genomic_DNA"/>
</dbReference>